<dbReference type="GO" id="GO:0035336">
    <property type="term" value="P:long-chain fatty-acyl-CoA metabolic process"/>
    <property type="evidence" value="ECO:0007669"/>
    <property type="project" value="TreeGrafter"/>
</dbReference>
<name>L9X2J6_9EURY</name>
<comment type="caution">
    <text evidence="2">The sequence shown here is derived from an EMBL/GenBank/DDBJ whole genome shotgun (WGS) entry which is preliminary data.</text>
</comment>
<dbReference type="Gene3D" id="3.40.50.720">
    <property type="entry name" value="NAD(P)-binding Rossmann-like Domain"/>
    <property type="match status" value="1"/>
</dbReference>
<dbReference type="SUPFAM" id="SSF51735">
    <property type="entry name" value="NAD(P)-binding Rossmann-fold domains"/>
    <property type="match status" value="1"/>
</dbReference>
<dbReference type="RefSeq" id="WP_007259420.1">
    <property type="nucleotide sequence ID" value="NZ_AOHZ01000047.1"/>
</dbReference>
<dbReference type="Proteomes" id="UP000011602">
    <property type="component" value="Unassembled WGS sequence"/>
</dbReference>
<proteinExistence type="predicted"/>
<dbReference type="AlphaFoldDB" id="L9X2J6"/>
<organism evidence="2 3">
    <name type="scientific">Natronolimnohabitans innermongolicus JCM 12255</name>
    <dbReference type="NCBI Taxonomy" id="1227499"/>
    <lineage>
        <taxon>Archaea</taxon>
        <taxon>Methanobacteriati</taxon>
        <taxon>Methanobacteriota</taxon>
        <taxon>Stenosarchaea group</taxon>
        <taxon>Halobacteria</taxon>
        <taxon>Halobacteriales</taxon>
        <taxon>Natrialbaceae</taxon>
        <taxon>Natronolimnohabitans</taxon>
    </lineage>
</organism>
<keyword evidence="3" id="KW-1185">Reference proteome</keyword>
<evidence type="ECO:0000259" key="1">
    <source>
        <dbReference type="Pfam" id="PF07993"/>
    </source>
</evidence>
<evidence type="ECO:0000313" key="2">
    <source>
        <dbReference type="EMBL" id="ELY55940.1"/>
    </source>
</evidence>
<dbReference type="EMBL" id="AOHZ01000047">
    <property type="protein sequence ID" value="ELY55940.1"/>
    <property type="molecule type" value="Genomic_DNA"/>
</dbReference>
<dbReference type="CDD" id="cd05263">
    <property type="entry name" value="MupV_like_SDR_e"/>
    <property type="match status" value="1"/>
</dbReference>
<dbReference type="GO" id="GO:0080019">
    <property type="term" value="F:alcohol-forming very long-chain fatty acyl-CoA reductase activity"/>
    <property type="evidence" value="ECO:0007669"/>
    <property type="project" value="InterPro"/>
</dbReference>
<dbReference type="InterPro" id="IPR026055">
    <property type="entry name" value="FAR"/>
</dbReference>
<feature type="domain" description="Thioester reductase (TE)" evidence="1">
    <location>
        <begin position="9"/>
        <end position="241"/>
    </location>
</feature>
<reference evidence="2 3" key="1">
    <citation type="journal article" date="2014" name="PLoS Genet.">
        <title>Phylogenetically driven sequencing of extremely halophilic archaea reveals strategies for static and dynamic osmo-response.</title>
        <authorList>
            <person name="Becker E.A."/>
            <person name="Seitzer P.M."/>
            <person name="Tritt A."/>
            <person name="Larsen D."/>
            <person name="Krusor M."/>
            <person name="Yao A.I."/>
            <person name="Wu D."/>
            <person name="Madern D."/>
            <person name="Eisen J.A."/>
            <person name="Darling A.E."/>
            <person name="Facciotti M.T."/>
        </authorList>
    </citation>
    <scope>NUCLEOTIDE SEQUENCE [LARGE SCALE GENOMIC DNA]</scope>
    <source>
        <strain evidence="2 3">JCM 12255</strain>
    </source>
</reference>
<accession>L9X2J6</accession>
<dbReference type="PANTHER" id="PTHR11011">
    <property type="entry name" value="MALE STERILITY PROTEIN 2-RELATED"/>
    <property type="match status" value="1"/>
</dbReference>
<sequence>MSAAPAVLLTGFPGFLGSALVERLLERGDGPIACLVQPRYRDHAERRAADLAGADGESIRLYEGDITEPNLGLDDADLEGLASVAELYHLAAVYDLAVESDLAEAVNVRGTEHVLDVAEALEVDRFQYVSTCYVSGRYDGVFTEDHLREGQSFNNHYERTKYEAEVAVQARMAEGLPATIYRPAIVVGDSETGETGKYDGPYYLIRLLLSQPSWCSITTRFPGSPGAELNVVPRDFVVDAITHLSGRDDAVGEVYQLCDPAPLSVPEFVDAVADAIGHRVVSVPASKRLSKGLLEAAADRGLPAEPATLDYLDHPTRYACPNARRALAGTGIECPPVASYVADLVAFLRENPDVGDEAMV</sequence>
<evidence type="ECO:0000313" key="3">
    <source>
        <dbReference type="Proteomes" id="UP000011602"/>
    </source>
</evidence>
<dbReference type="Pfam" id="PF07993">
    <property type="entry name" value="NAD_binding_4"/>
    <property type="match status" value="1"/>
</dbReference>
<gene>
    <name evidence="2" type="ORF">C493_10693</name>
</gene>
<dbReference type="InterPro" id="IPR036291">
    <property type="entry name" value="NAD(P)-bd_dom_sf"/>
</dbReference>
<dbReference type="PANTHER" id="PTHR11011:SF45">
    <property type="entry name" value="FATTY ACYL-COA REDUCTASE CG8306-RELATED"/>
    <property type="match status" value="1"/>
</dbReference>
<dbReference type="OrthoDB" id="326123at2157"/>
<protein>
    <submittedName>
        <fullName evidence="2">Male sterility domain-containing protein</fullName>
    </submittedName>
</protein>
<dbReference type="eggNOG" id="arCOG01369">
    <property type="taxonomic scope" value="Archaea"/>
</dbReference>
<dbReference type="InterPro" id="IPR013120">
    <property type="entry name" value="FAR_NAD-bd"/>
</dbReference>
<dbReference type="PATRIC" id="fig|1227499.3.peg.2173"/>
<dbReference type="STRING" id="1227499.C493_10693"/>